<feature type="region of interest" description="Disordered" evidence="1">
    <location>
        <begin position="116"/>
        <end position="158"/>
    </location>
</feature>
<feature type="compositionally biased region" description="Basic and acidic residues" evidence="1">
    <location>
        <begin position="149"/>
        <end position="158"/>
    </location>
</feature>
<dbReference type="AlphaFoldDB" id="A0A9N7YCF7"/>
<reference evidence="2" key="1">
    <citation type="submission" date="2020-03" db="EMBL/GenBank/DDBJ databases">
        <authorList>
            <person name="Weist P."/>
        </authorList>
    </citation>
    <scope>NUCLEOTIDE SEQUENCE</scope>
</reference>
<comment type="caution">
    <text evidence="2">The sequence shown here is derived from an EMBL/GenBank/DDBJ whole genome shotgun (WGS) entry which is preliminary data.</text>
</comment>
<dbReference type="EMBL" id="CADEAL010000469">
    <property type="protein sequence ID" value="CAB1420618.1"/>
    <property type="molecule type" value="Genomic_DNA"/>
</dbReference>
<protein>
    <submittedName>
        <fullName evidence="2">Uncharacterized protein</fullName>
    </submittedName>
</protein>
<evidence type="ECO:0000313" key="3">
    <source>
        <dbReference type="Proteomes" id="UP001153269"/>
    </source>
</evidence>
<organism evidence="2 3">
    <name type="scientific">Pleuronectes platessa</name>
    <name type="common">European plaice</name>
    <dbReference type="NCBI Taxonomy" id="8262"/>
    <lineage>
        <taxon>Eukaryota</taxon>
        <taxon>Metazoa</taxon>
        <taxon>Chordata</taxon>
        <taxon>Craniata</taxon>
        <taxon>Vertebrata</taxon>
        <taxon>Euteleostomi</taxon>
        <taxon>Actinopterygii</taxon>
        <taxon>Neopterygii</taxon>
        <taxon>Teleostei</taxon>
        <taxon>Neoteleostei</taxon>
        <taxon>Acanthomorphata</taxon>
        <taxon>Carangaria</taxon>
        <taxon>Pleuronectiformes</taxon>
        <taxon>Pleuronectoidei</taxon>
        <taxon>Pleuronectidae</taxon>
        <taxon>Pleuronectes</taxon>
    </lineage>
</organism>
<evidence type="ECO:0000313" key="2">
    <source>
        <dbReference type="EMBL" id="CAB1420618.1"/>
    </source>
</evidence>
<sequence>MRERGVERQEERWSGDTRCVENRRRDCTEPESFREIRHKEDQRSPTNHKGLIVLIKEKLLLAQAEEGTRTLLELCFWEGEREQTHDSSSVGECGYFLHSQSWVFFDVLLRGAGPHRAEEHNQSSVGKGRAGLRAGGGSLNTGHRHRHRQEAETRLEIQ</sequence>
<evidence type="ECO:0000256" key="1">
    <source>
        <dbReference type="SAM" id="MobiDB-lite"/>
    </source>
</evidence>
<gene>
    <name evidence="2" type="ORF">PLEPLA_LOCUS8493</name>
</gene>
<dbReference type="Proteomes" id="UP001153269">
    <property type="component" value="Unassembled WGS sequence"/>
</dbReference>
<proteinExistence type="predicted"/>
<keyword evidence="3" id="KW-1185">Reference proteome</keyword>
<name>A0A9N7YCF7_PLEPL</name>
<accession>A0A9N7YCF7</accession>